<feature type="domain" description="Chromatin assembly factor 1 p150 subunit acidic region" evidence="10">
    <location>
        <begin position="297"/>
        <end position="338"/>
    </location>
</feature>
<dbReference type="InterPro" id="IPR029105">
    <property type="entry name" value="CAF1-p150_C2"/>
</dbReference>
<evidence type="ECO:0000256" key="6">
    <source>
        <dbReference type="ARBA" id="ARBA00023204"/>
    </source>
</evidence>
<feature type="compositionally biased region" description="Polar residues" evidence="9">
    <location>
        <begin position="192"/>
        <end position="204"/>
    </location>
</feature>
<feature type="domain" description="Chromatin assembly factor 1 subunit p150 C-terminal" evidence="12">
    <location>
        <begin position="507"/>
        <end position="726"/>
    </location>
</feature>
<dbReference type="GO" id="GO:0005634">
    <property type="term" value="C:nucleus"/>
    <property type="evidence" value="ECO:0007669"/>
    <property type="project" value="UniProtKB-SubCell"/>
</dbReference>
<dbReference type="Pfam" id="PF12253">
    <property type="entry name" value="CAF1A_dimeriz"/>
    <property type="match status" value="1"/>
</dbReference>
<name>A0A8C5PB38_9ANUR</name>
<keyword evidence="3" id="KW-0235">DNA replication</keyword>
<evidence type="ECO:0000256" key="5">
    <source>
        <dbReference type="ARBA" id="ARBA00023186"/>
    </source>
</evidence>
<feature type="compositionally biased region" description="Basic and acidic residues" evidence="9">
    <location>
        <begin position="226"/>
        <end position="277"/>
    </location>
</feature>
<keyword evidence="5" id="KW-0143">Chaperone</keyword>
<dbReference type="Proteomes" id="UP000694569">
    <property type="component" value="Unplaced"/>
</dbReference>
<feature type="domain" description="Chromatin assembly factor 1 subunit p150 N-terminal" evidence="13">
    <location>
        <begin position="22"/>
        <end position="123"/>
    </location>
</feature>
<dbReference type="InterPro" id="IPR021644">
    <property type="entry name" value="CAF-1_p150_acidic"/>
</dbReference>
<dbReference type="GeneTree" id="ENSGT00440000034888"/>
<reference evidence="14" key="2">
    <citation type="submission" date="2025-09" db="UniProtKB">
        <authorList>
            <consortium name="Ensembl"/>
        </authorList>
    </citation>
    <scope>IDENTIFICATION</scope>
</reference>
<dbReference type="InterPro" id="IPR029091">
    <property type="entry name" value="CAF1_p150_N"/>
</dbReference>
<feature type="compositionally biased region" description="Polar residues" evidence="9">
    <location>
        <begin position="169"/>
        <end position="182"/>
    </location>
</feature>
<dbReference type="PANTHER" id="PTHR15272">
    <property type="entry name" value="CHROMATIN ASSEMBLY FACTOR 1 SUBUNIT A CAF-1 SUBUNIT A"/>
    <property type="match status" value="1"/>
</dbReference>
<comment type="similarity">
    <text evidence="2">Belongs to the CHAF1A family.</text>
</comment>
<evidence type="ECO:0000259" key="13">
    <source>
        <dbReference type="Pfam" id="PF15557"/>
    </source>
</evidence>
<dbReference type="Pfam" id="PF11600">
    <property type="entry name" value="CAF1A_acidic"/>
    <property type="match status" value="2"/>
</dbReference>
<evidence type="ECO:0000256" key="4">
    <source>
        <dbReference type="ARBA" id="ARBA00022763"/>
    </source>
</evidence>
<evidence type="ECO:0000259" key="10">
    <source>
        <dbReference type="Pfam" id="PF11600"/>
    </source>
</evidence>
<keyword evidence="4" id="KW-0227">DNA damage</keyword>
<comment type="subcellular location">
    <subcellularLocation>
        <location evidence="1">Nucleus</location>
    </subcellularLocation>
</comment>
<feature type="region of interest" description="Disordered" evidence="9">
    <location>
        <begin position="166"/>
        <end position="277"/>
    </location>
</feature>
<sequence>MLSSSSSVKCIFFSFAVMKSSSSVTSKKMVQARLPFKWMNPAPKEKEENLEKKLKVAPKHSPPHSMNLCDTSIEDTENNCEIEVRLPKAINGKGPLDQYLKKTLKVNLPQPTITIDLTEDSDSGQVGKGLLPEETRTLLTNGALSPNKPSSLVLTTETDKCEYHVATPEQGQSTEPSSTGSMSPVPMDRQEFSGSPDVQVTASDKASLMPPSGEPMFDSSEDEELQAEKSTRELAREEAKAAKERVREEAKKKRDEEKELKEKERREKKEREDKEKAEKLRIKEEKKKEKMENTLFQRVKAEKAEITKFFQKPKTPQTPKIFASFCGKFAPFEIKKNMAVAPLCRVAFESEASEQLDRLLKEQNYHTSFLLEIKARKPKSMGQTVVPQVVQILEDPVVDLDGTFMLEEPVNKSTVPERQRFGRMKLLQFCENYRPAYWGTWNRRSRIIASRKPWAQDTKILDYEMDSDEEWEEEEPGESLSHSEGVSVFMLVSDDLENQKVRQRLKAKEWDELQSKGKRFRVLQPVIIGCIWQESNAAEIRLLKRFATCILESPLAEEELTQEISCNRNLKDRQILSQLLPLLHGNVNGSKTIIQEFQEYCRQGLFSEGESNVSSVGLTSNSSSPNSAQQTPITVPSKACLKRLISENSVYEKRPEHRMCWYVHLEVLKNFEKANLPVPCQWTYITQVNSSKEDCGVPAGSMPTVSSKRKSAGSMPITKFMKRARDTVIPVRLQSNNALVIFTCKLKVSKMLRVLMGSL</sequence>
<gene>
    <name evidence="14" type="primary">CHAF1A</name>
</gene>
<keyword evidence="8" id="KW-0131">Cell cycle</keyword>
<evidence type="ECO:0000313" key="14">
    <source>
        <dbReference type="Ensembl" id="ENSLLEP00000011227.1"/>
    </source>
</evidence>
<evidence type="ECO:0000256" key="3">
    <source>
        <dbReference type="ARBA" id="ARBA00022705"/>
    </source>
</evidence>
<feature type="domain" description="Chromatin assembly factor 1 p150 subunit acidic region" evidence="10">
    <location>
        <begin position="221"/>
        <end position="293"/>
    </location>
</feature>
<dbReference type="AlphaFoldDB" id="A0A8C5PB38"/>
<dbReference type="GO" id="GO:0033186">
    <property type="term" value="C:CAF-1 complex"/>
    <property type="evidence" value="ECO:0007669"/>
    <property type="project" value="TreeGrafter"/>
</dbReference>
<keyword evidence="6" id="KW-0234">DNA repair</keyword>
<accession>A0A8C5PB38</accession>
<proteinExistence type="inferred from homology"/>
<keyword evidence="15" id="KW-1185">Reference proteome</keyword>
<dbReference type="PANTHER" id="PTHR15272:SF0">
    <property type="entry name" value="CHROMATIN ASSEMBLY FACTOR 1 SUBUNIT A"/>
    <property type="match status" value="1"/>
</dbReference>
<evidence type="ECO:0000256" key="8">
    <source>
        <dbReference type="ARBA" id="ARBA00023306"/>
    </source>
</evidence>
<keyword evidence="7" id="KW-0539">Nucleus</keyword>
<evidence type="ECO:0000256" key="7">
    <source>
        <dbReference type="ARBA" id="ARBA00023242"/>
    </source>
</evidence>
<evidence type="ECO:0000259" key="12">
    <source>
        <dbReference type="Pfam" id="PF15539"/>
    </source>
</evidence>
<dbReference type="Ensembl" id="ENSLLET00000011681.1">
    <property type="protein sequence ID" value="ENSLLEP00000011227.1"/>
    <property type="gene ID" value="ENSLLEG00000007112.1"/>
</dbReference>
<evidence type="ECO:0000256" key="2">
    <source>
        <dbReference type="ARBA" id="ARBA00006913"/>
    </source>
</evidence>
<dbReference type="OrthoDB" id="79480at2759"/>
<dbReference type="GO" id="GO:0006260">
    <property type="term" value="P:DNA replication"/>
    <property type="evidence" value="ECO:0007669"/>
    <property type="project" value="UniProtKB-KW"/>
</dbReference>
<dbReference type="GO" id="GO:0006334">
    <property type="term" value="P:nucleosome assembly"/>
    <property type="evidence" value="ECO:0007669"/>
    <property type="project" value="TreeGrafter"/>
</dbReference>
<evidence type="ECO:0000313" key="15">
    <source>
        <dbReference type="Proteomes" id="UP000694569"/>
    </source>
</evidence>
<evidence type="ECO:0000256" key="9">
    <source>
        <dbReference type="SAM" id="MobiDB-lite"/>
    </source>
</evidence>
<protein>
    <submittedName>
        <fullName evidence="14">Chromatin assembly factor 1 subunit A</fullName>
    </submittedName>
</protein>
<evidence type="ECO:0000256" key="1">
    <source>
        <dbReference type="ARBA" id="ARBA00004123"/>
    </source>
</evidence>
<reference evidence="14" key="1">
    <citation type="submission" date="2025-08" db="UniProtKB">
        <authorList>
            <consortium name="Ensembl"/>
        </authorList>
    </citation>
    <scope>IDENTIFICATION</scope>
</reference>
<dbReference type="InterPro" id="IPR022043">
    <property type="entry name" value="CAF1A_DD"/>
</dbReference>
<dbReference type="Pfam" id="PF15539">
    <property type="entry name" value="CAF1-p150_C2"/>
    <property type="match status" value="1"/>
</dbReference>
<dbReference type="Pfam" id="PF15557">
    <property type="entry name" value="CAF1-p150_N"/>
    <property type="match status" value="1"/>
</dbReference>
<evidence type="ECO:0000259" key="11">
    <source>
        <dbReference type="Pfam" id="PF12253"/>
    </source>
</evidence>
<feature type="domain" description="Chromatin assembly factor 1 subunit A dimerization" evidence="11">
    <location>
        <begin position="425"/>
        <end position="484"/>
    </location>
</feature>
<organism evidence="14 15">
    <name type="scientific">Leptobrachium leishanense</name>
    <name type="common">Leishan spiny toad</name>
    <dbReference type="NCBI Taxonomy" id="445787"/>
    <lineage>
        <taxon>Eukaryota</taxon>
        <taxon>Metazoa</taxon>
        <taxon>Chordata</taxon>
        <taxon>Craniata</taxon>
        <taxon>Vertebrata</taxon>
        <taxon>Euteleostomi</taxon>
        <taxon>Amphibia</taxon>
        <taxon>Batrachia</taxon>
        <taxon>Anura</taxon>
        <taxon>Pelobatoidea</taxon>
        <taxon>Megophryidae</taxon>
        <taxon>Leptobrachium</taxon>
    </lineage>
</organism>
<dbReference type="GO" id="GO:0006281">
    <property type="term" value="P:DNA repair"/>
    <property type="evidence" value="ECO:0007669"/>
    <property type="project" value="UniProtKB-KW"/>
</dbReference>